<feature type="region of interest" description="Disordered" evidence="1">
    <location>
        <begin position="1"/>
        <end position="83"/>
    </location>
</feature>
<reference evidence="2" key="2">
    <citation type="submission" date="2018-03" db="EMBL/GenBank/DDBJ databases">
        <title>The Triticum urartu genome reveals the dynamic nature of wheat genome evolution.</title>
        <authorList>
            <person name="Ling H."/>
            <person name="Ma B."/>
            <person name="Shi X."/>
            <person name="Liu H."/>
            <person name="Dong L."/>
            <person name="Sun H."/>
            <person name="Cao Y."/>
            <person name="Gao Q."/>
            <person name="Zheng S."/>
            <person name="Li Y."/>
            <person name="Yu Y."/>
            <person name="Du H."/>
            <person name="Qi M."/>
            <person name="Li Y."/>
            <person name="Yu H."/>
            <person name="Cui Y."/>
            <person name="Wang N."/>
            <person name="Chen C."/>
            <person name="Wu H."/>
            <person name="Zhao Y."/>
            <person name="Zhang J."/>
            <person name="Li Y."/>
            <person name="Zhou W."/>
            <person name="Zhang B."/>
            <person name="Hu W."/>
            <person name="Eijk M."/>
            <person name="Tang J."/>
            <person name="Witsenboer H."/>
            <person name="Zhao S."/>
            <person name="Li Z."/>
            <person name="Zhang A."/>
            <person name="Wang D."/>
            <person name="Liang C."/>
        </authorList>
    </citation>
    <scope>NUCLEOTIDE SEQUENCE [LARGE SCALE GENOMIC DNA]</scope>
    <source>
        <strain evidence="2">cv. G1812</strain>
    </source>
</reference>
<feature type="compositionally biased region" description="Basic residues" evidence="1">
    <location>
        <begin position="1"/>
        <end position="14"/>
    </location>
</feature>
<reference evidence="2" key="3">
    <citation type="submission" date="2022-06" db="UniProtKB">
        <authorList>
            <consortium name="EnsemblPlants"/>
        </authorList>
    </citation>
    <scope>IDENTIFICATION</scope>
</reference>
<dbReference type="AlphaFoldDB" id="A0A8R7PNJ1"/>
<protein>
    <submittedName>
        <fullName evidence="2">Uncharacterized protein</fullName>
    </submittedName>
</protein>
<dbReference type="Proteomes" id="UP000015106">
    <property type="component" value="Chromosome 3"/>
</dbReference>
<name>A0A8R7PNJ1_TRIUA</name>
<feature type="compositionally biased region" description="Low complexity" evidence="1">
    <location>
        <begin position="19"/>
        <end position="49"/>
    </location>
</feature>
<dbReference type="EnsemblPlants" id="TuG1812G0300000539.01.T01">
    <property type="protein sequence ID" value="TuG1812G0300000539.01.T01"/>
    <property type="gene ID" value="TuG1812G0300000539.01"/>
</dbReference>
<dbReference type="Gramene" id="TuG1812G0300000539.01.T01">
    <property type="protein sequence ID" value="TuG1812G0300000539.01.T01"/>
    <property type="gene ID" value="TuG1812G0300000539.01"/>
</dbReference>
<reference evidence="3" key="1">
    <citation type="journal article" date="2013" name="Nature">
        <title>Draft genome of the wheat A-genome progenitor Triticum urartu.</title>
        <authorList>
            <person name="Ling H.Q."/>
            <person name="Zhao S."/>
            <person name="Liu D."/>
            <person name="Wang J."/>
            <person name="Sun H."/>
            <person name="Zhang C."/>
            <person name="Fan H."/>
            <person name="Li D."/>
            <person name="Dong L."/>
            <person name="Tao Y."/>
            <person name="Gao C."/>
            <person name="Wu H."/>
            <person name="Li Y."/>
            <person name="Cui Y."/>
            <person name="Guo X."/>
            <person name="Zheng S."/>
            <person name="Wang B."/>
            <person name="Yu K."/>
            <person name="Liang Q."/>
            <person name="Yang W."/>
            <person name="Lou X."/>
            <person name="Chen J."/>
            <person name="Feng M."/>
            <person name="Jian J."/>
            <person name="Zhang X."/>
            <person name="Luo G."/>
            <person name="Jiang Y."/>
            <person name="Liu J."/>
            <person name="Wang Z."/>
            <person name="Sha Y."/>
            <person name="Zhang B."/>
            <person name="Wu H."/>
            <person name="Tang D."/>
            <person name="Shen Q."/>
            <person name="Xue P."/>
            <person name="Zou S."/>
            <person name="Wang X."/>
            <person name="Liu X."/>
            <person name="Wang F."/>
            <person name="Yang Y."/>
            <person name="An X."/>
            <person name="Dong Z."/>
            <person name="Zhang K."/>
            <person name="Zhang X."/>
            <person name="Luo M.C."/>
            <person name="Dvorak J."/>
            <person name="Tong Y."/>
            <person name="Wang J."/>
            <person name="Yang H."/>
            <person name="Li Z."/>
            <person name="Wang D."/>
            <person name="Zhang A."/>
            <person name="Wang J."/>
        </authorList>
    </citation>
    <scope>NUCLEOTIDE SEQUENCE</scope>
    <source>
        <strain evidence="3">cv. G1812</strain>
    </source>
</reference>
<proteinExistence type="predicted"/>
<keyword evidence="3" id="KW-1185">Reference proteome</keyword>
<evidence type="ECO:0000313" key="3">
    <source>
        <dbReference type="Proteomes" id="UP000015106"/>
    </source>
</evidence>
<organism evidence="2 3">
    <name type="scientific">Triticum urartu</name>
    <name type="common">Red wild einkorn</name>
    <name type="synonym">Crithodium urartu</name>
    <dbReference type="NCBI Taxonomy" id="4572"/>
    <lineage>
        <taxon>Eukaryota</taxon>
        <taxon>Viridiplantae</taxon>
        <taxon>Streptophyta</taxon>
        <taxon>Embryophyta</taxon>
        <taxon>Tracheophyta</taxon>
        <taxon>Spermatophyta</taxon>
        <taxon>Magnoliopsida</taxon>
        <taxon>Liliopsida</taxon>
        <taxon>Poales</taxon>
        <taxon>Poaceae</taxon>
        <taxon>BOP clade</taxon>
        <taxon>Pooideae</taxon>
        <taxon>Triticodae</taxon>
        <taxon>Triticeae</taxon>
        <taxon>Triticinae</taxon>
        <taxon>Triticum</taxon>
    </lineage>
</organism>
<evidence type="ECO:0000313" key="2">
    <source>
        <dbReference type="EnsemblPlants" id="TuG1812G0300000539.01.T01"/>
    </source>
</evidence>
<feature type="compositionally biased region" description="Basic residues" evidence="1">
    <location>
        <begin position="58"/>
        <end position="68"/>
    </location>
</feature>
<sequence>MVRRRRPGRRRRTQPRPLPEAGSAAAPTTIAALGRGGRPAAAGQGRQPRNQGQIGRATTRRGAPHHPHGVGERKAPATAVSPR</sequence>
<accession>A0A8R7PNJ1</accession>
<evidence type="ECO:0000256" key="1">
    <source>
        <dbReference type="SAM" id="MobiDB-lite"/>
    </source>
</evidence>